<reference evidence="2 3" key="1">
    <citation type="journal article" date="2020" name="Mol. Biol. Evol.">
        <title>Distinct Expression and Methylation Patterns for Genes with Different Fates following a Single Whole-Genome Duplication in Flowering Plants.</title>
        <authorList>
            <person name="Shi T."/>
            <person name="Rahmani R.S."/>
            <person name="Gugger P.F."/>
            <person name="Wang M."/>
            <person name="Li H."/>
            <person name="Zhang Y."/>
            <person name="Li Z."/>
            <person name="Wang Q."/>
            <person name="Van de Peer Y."/>
            <person name="Marchal K."/>
            <person name="Chen J."/>
        </authorList>
    </citation>
    <scope>NUCLEOTIDE SEQUENCE [LARGE SCALE GENOMIC DNA]</scope>
    <source>
        <tissue evidence="2">Leaf</tissue>
    </source>
</reference>
<dbReference type="InterPro" id="IPR002885">
    <property type="entry name" value="PPR_rpt"/>
</dbReference>
<dbReference type="AlphaFoldDB" id="A0A822Y1M4"/>
<dbReference type="Gene3D" id="1.25.40.10">
    <property type="entry name" value="Tetratricopeptide repeat domain"/>
    <property type="match status" value="1"/>
</dbReference>
<organism evidence="2 3">
    <name type="scientific">Nelumbo nucifera</name>
    <name type="common">Sacred lotus</name>
    <dbReference type="NCBI Taxonomy" id="4432"/>
    <lineage>
        <taxon>Eukaryota</taxon>
        <taxon>Viridiplantae</taxon>
        <taxon>Streptophyta</taxon>
        <taxon>Embryophyta</taxon>
        <taxon>Tracheophyta</taxon>
        <taxon>Spermatophyta</taxon>
        <taxon>Magnoliopsida</taxon>
        <taxon>Proteales</taxon>
        <taxon>Nelumbonaceae</taxon>
        <taxon>Nelumbo</taxon>
    </lineage>
</organism>
<sequence length="192" mass="21987">MLKRWPTIISLGLMRLFDSMRMRSNGSTIEAVTLVLSVCANSYSLDKGKEIHGYVIMSRFQDYAFVQNSLISMYGKHGDIEDTKKIFSEIKVKSLMSRNAMISSYVETGFCDKALEIFSYLENTEDNQLPRPNLISWSTLIDGLSSQGWRDESLELFRQCCILVSCQIQSQLPTFISLCRFSNARSWKGDSW</sequence>
<dbReference type="EMBL" id="DUZY01000002">
    <property type="protein sequence ID" value="DAD27794.1"/>
    <property type="molecule type" value="Genomic_DNA"/>
</dbReference>
<dbReference type="Proteomes" id="UP000607653">
    <property type="component" value="Unassembled WGS sequence"/>
</dbReference>
<dbReference type="Pfam" id="PF01535">
    <property type="entry name" value="PPR"/>
    <property type="match status" value="3"/>
</dbReference>
<accession>A0A822Y1M4</accession>
<evidence type="ECO:0000256" key="1">
    <source>
        <dbReference type="ARBA" id="ARBA00022737"/>
    </source>
</evidence>
<dbReference type="GO" id="GO:0003723">
    <property type="term" value="F:RNA binding"/>
    <property type="evidence" value="ECO:0007669"/>
    <property type="project" value="InterPro"/>
</dbReference>
<evidence type="ECO:0000313" key="2">
    <source>
        <dbReference type="EMBL" id="DAD27794.1"/>
    </source>
</evidence>
<comment type="caution">
    <text evidence="2">The sequence shown here is derived from an EMBL/GenBank/DDBJ whole genome shotgun (WGS) entry which is preliminary data.</text>
</comment>
<gene>
    <name evidence="2" type="ORF">HUJ06_029262</name>
</gene>
<evidence type="ECO:0000313" key="3">
    <source>
        <dbReference type="Proteomes" id="UP000607653"/>
    </source>
</evidence>
<dbReference type="PANTHER" id="PTHR47926">
    <property type="entry name" value="PENTATRICOPEPTIDE REPEAT-CONTAINING PROTEIN"/>
    <property type="match status" value="1"/>
</dbReference>
<evidence type="ECO:0008006" key="4">
    <source>
        <dbReference type="Google" id="ProtNLM"/>
    </source>
</evidence>
<proteinExistence type="predicted"/>
<dbReference type="InterPro" id="IPR046960">
    <property type="entry name" value="PPR_At4g14850-like_plant"/>
</dbReference>
<dbReference type="NCBIfam" id="TIGR00756">
    <property type="entry name" value="PPR"/>
    <property type="match status" value="1"/>
</dbReference>
<protein>
    <recommendedName>
        <fullName evidence="4">Pentatricopeptide repeat-containing protein</fullName>
    </recommendedName>
</protein>
<keyword evidence="3" id="KW-1185">Reference proteome</keyword>
<dbReference type="GO" id="GO:0009451">
    <property type="term" value="P:RNA modification"/>
    <property type="evidence" value="ECO:0007669"/>
    <property type="project" value="InterPro"/>
</dbReference>
<dbReference type="InterPro" id="IPR011990">
    <property type="entry name" value="TPR-like_helical_dom_sf"/>
</dbReference>
<keyword evidence="1" id="KW-0677">Repeat</keyword>
<dbReference type="PANTHER" id="PTHR47926:SF354">
    <property type="entry name" value="REPEAT (PPR-LIKE) SUPERFAMILY PROTEIN, PUTATIVE-RELATED"/>
    <property type="match status" value="1"/>
</dbReference>
<name>A0A822Y1M4_NELNU</name>